<accession>A0A6J4PLA2</accession>
<feature type="non-terminal residue" evidence="2">
    <location>
        <position position="1"/>
    </location>
</feature>
<dbReference type="AlphaFoldDB" id="A0A6J4PLA2"/>
<proteinExistence type="predicted"/>
<dbReference type="EMBL" id="CADCUP010000212">
    <property type="protein sequence ID" value="CAA9415862.1"/>
    <property type="molecule type" value="Genomic_DNA"/>
</dbReference>
<evidence type="ECO:0000313" key="2">
    <source>
        <dbReference type="EMBL" id="CAA9415862.1"/>
    </source>
</evidence>
<organism evidence="2">
    <name type="scientific">uncultured Nocardioides sp</name>
    <dbReference type="NCBI Taxonomy" id="198441"/>
    <lineage>
        <taxon>Bacteria</taxon>
        <taxon>Bacillati</taxon>
        <taxon>Actinomycetota</taxon>
        <taxon>Actinomycetes</taxon>
        <taxon>Propionibacteriales</taxon>
        <taxon>Nocardioidaceae</taxon>
        <taxon>Nocardioides</taxon>
        <taxon>environmental samples</taxon>
    </lineage>
</organism>
<protein>
    <submittedName>
        <fullName evidence="2">Uncharacterized protein</fullName>
    </submittedName>
</protein>
<reference evidence="2" key="1">
    <citation type="submission" date="2020-02" db="EMBL/GenBank/DDBJ databases">
        <authorList>
            <person name="Meier V. D."/>
        </authorList>
    </citation>
    <scope>NUCLEOTIDE SEQUENCE</scope>
    <source>
        <strain evidence="2">AVDCRST_MAG06</strain>
    </source>
</reference>
<feature type="compositionally biased region" description="Pro residues" evidence="1">
    <location>
        <begin position="16"/>
        <end position="35"/>
    </location>
</feature>
<feature type="compositionally biased region" description="Low complexity" evidence="1">
    <location>
        <begin position="57"/>
        <end position="76"/>
    </location>
</feature>
<name>A0A6J4PLA2_9ACTN</name>
<feature type="non-terminal residue" evidence="2">
    <location>
        <position position="94"/>
    </location>
</feature>
<sequence length="94" mass="10390">WDCRTSSRLRGGSPTRRPPAPPACPSRSPGPPWPRPPRRRCSRPAPASTPLRRVTRWRASPSSTPSSRPTSPGSTRWASATPWWRARSSRSPPA</sequence>
<evidence type="ECO:0000256" key="1">
    <source>
        <dbReference type="SAM" id="MobiDB-lite"/>
    </source>
</evidence>
<gene>
    <name evidence="2" type="ORF">AVDCRST_MAG06-3189</name>
</gene>
<feature type="region of interest" description="Disordered" evidence="1">
    <location>
        <begin position="1"/>
        <end position="94"/>
    </location>
</feature>